<keyword evidence="3" id="KW-1185">Reference proteome</keyword>
<dbReference type="EMBL" id="JTHP01000012">
    <property type="protein sequence ID" value="KJD46020.1"/>
    <property type="molecule type" value="Genomic_DNA"/>
</dbReference>
<evidence type="ECO:0000313" key="2">
    <source>
        <dbReference type="EMBL" id="KJD46020.1"/>
    </source>
</evidence>
<dbReference type="Pfam" id="PF14238">
    <property type="entry name" value="DUF4340"/>
    <property type="match status" value="1"/>
</dbReference>
<protein>
    <recommendedName>
        <fullName evidence="1">DUF4340 domain-containing protein</fullName>
    </recommendedName>
</protein>
<comment type="caution">
    <text evidence="2">The sequence shown here is derived from an EMBL/GenBank/DDBJ whole genome shotgun (WGS) entry which is preliminary data.</text>
</comment>
<feature type="domain" description="DUF4340" evidence="1">
    <location>
        <begin position="67"/>
        <end position="242"/>
    </location>
</feature>
<dbReference type="RefSeq" id="WP_044645734.1">
    <property type="nucleotide sequence ID" value="NZ_JTHP01000012.1"/>
</dbReference>
<dbReference type="PATRIC" id="fig|159743.3.peg.1875"/>
<evidence type="ECO:0000259" key="1">
    <source>
        <dbReference type="Pfam" id="PF14238"/>
    </source>
</evidence>
<dbReference type="Proteomes" id="UP000032534">
    <property type="component" value="Unassembled WGS sequence"/>
</dbReference>
<reference evidence="2 3" key="1">
    <citation type="submission" date="2014-11" db="EMBL/GenBank/DDBJ databases">
        <title>Draft Genome Sequences of Paenibacillus polymyxa NRRL B-30509 and Paenibacillus terrae NRRL B-30644, Strains from a Poultry Environment that Produce Tridecaptin A and Paenicidins.</title>
        <authorList>
            <person name="van Belkum M.J."/>
            <person name="Lohans C.T."/>
            <person name="Vederas J.C."/>
        </authorList>
    </citation>
    <scope>NUCLEOTIDE SEQUENCE [LARGE SCALE GENOMIC DNA]</scope>
    <source>
        <strain evidence="2 3">NRRL B-30644</strain>
    </source>
</reference>
<organism evidence="2 3">
    <name type="scientific">Paenibacillus terrae</name>
    <dbReference type="NCBI Taxonomy" id="159743"/>
    <lineage>
        <taxon>Bacteria</taxon>
        <taxon>Bacillati</taxon>
        <taxon>Bacillota</taxon>
        <taxon>Bacilli</taxon>
        <taxon>Bacillales</taxon>
        <taxon>Paenibacillaceae</taxon>
        <taxon>Paenibacillus</taxon>
    </lineage>
</organism>
<dbReference type="AlphaFoldDB" id="A0A0D7X3L5"/>
<accession>A0A0D7X3L5</accession>
<gene>
    <name evidence="2" type="ORF">QD47_08550</name>
</gene>
<name>A0A0D7X3L5_9BACL</name>
<dbReference type="OrthoDB" id="2657515at2"/>
<evidence type="ECO:0000313" key="3">
    <source>
        <dbReference type="Proteomes" id="UP000032534"/>
    </source>
</evidence>
<proteinExistence type="predicted"/>
<dbReference type="InterPro" id="IPR025641">
    <property type="entry name" value="DUF4340"/>
</dbReference>
<sequence length="313" mass="33964">MRKWIPTVLLLVVLGAGIVYAKSQNFFREQAPAARQLVQLTQGDITSFAIMGKEGKSVELTQHDGKWSMSKPRSYPLNGYTIDNWLAAIQNVKLGEVVESSPKDVAKYGISATNNQIQIKTKDGSEHTFAFGETLPSGDAVYVLSDKKEVASVPVDTLSGLLLGAADFTDTTPFDWDDDKLSGLEWEGQSASWMLKSSGDGGTGESSSTAWTLNGKSVTSDMATSLSQQIKNLASSQSLRKASELNQPVHRFTLSVSLGKQDESQQVYQGWTVNGEPDIVWVVPPQSNWAYGLSASDVKRIEQAGHDQAQTGK</sequence>